<dbReference type="Pfam" id="PF07963">
    <property type="entry name" value="N_methyl"/>
    <property type="match status" value="1"/>
</dbReference>
<comment type="caution">
    <text evidence="4">The sequence shown here is derived from an EMBL/GenBank/DDBJ whole genome shotgun (WGS) entry which is preliminary data.</text>
</comment>
<dbReference type="Pfam" id="PF08805">
    <property type="entry name" value="PilS"/>
    <property type="match status" value="1"/>
</dbReference>
<evidence type="ECO:0000313" key="4">
    <source>
        <dbReference type="EMBL" id="MHO04570.1"/>
    </source>
</evidence>
<dbReference type="InterPro" id="IPR012902">
    <property type="entry name" value="N_methyl_site"/>
</dbReference>
<dbReference type="Gene3D" id="3.30.1690.10">
    <property type="entry name" value="TcpA-like pilin"/>
    <property type="match status" value="1"/>
</dbReference>
<dbReference type="SUPFAM" id="SSF54523">
    <property type="entry name" value="Pili subunits"/>
    <property type="match status" value="1"/>
</dbReference>
<comment type="subcellular location">
    <subcellularLocation>
        <location evidence="1">Membrane</location>
        <topology evidence="1">Single-pass membrane protein</topology>
    </subcellularLocation>
</comment>
<keyword evidence="2" id="KW-1133">Transmembrane helix</keyword>
<feature type="domain" description="Type 4 secretion system PilS N-terminal" evidence="3">
    <location>
        <begin position="68"/>
        <end position="202"/>
    </location>
</feature>
<evidence type="ECO:0000256" key="1">
    <source>
        <dbReference type="ARBA" id="ARBA00004167"/>
    </source>
</evidence>
<gene>
    <name evidence="4" type="ORF">D9F05_09320</name>
</gene>
<dbReference type="EMBL" id="RNRV01000013">
    <property type="protein sequence ID" value="MHO04570.1"/>
    <property type="molecule type" value="Genomic_DNA"/>
</dbReference>
<proteinExistence type="predicted"/>
<dbReference type="GO" id="GO:0016020">
    <property type="term" value="C:membrane"/>
    <property type="evidence" value="ECO:0007669"/>
    <property type="project" value="UniProtKB-SubCell"/>
</dbReference>
<dbReference type="InterPro" id="IPR014911">
    <property type="entry name" value="PilS_N"/>
</dbReference>
<dbReference type="NCBIfam" id="TIGR02532">
    <property type="entry name" value="IV_pilin_GFxxxE"/>
    <property type="match status" value="1"/>
</dbReference>
<name>A0A3L0VXB3_ECOLX</name>
<keyword evidence="2" id="KW-0472">Membrane</keyword>
<feature type="transmembrane region" description="Helical" evidence="2">
    <location>
        <begin position="37"/>
        <end position="56"/>
    </location>
</feature>
<accession>A0A3L0VXB3</accession>
<sequence>MVFRAWLMPSLNDKYSVEDLMMKRNFDGIKGVKKNGFTLMELLVVLAIAAVIYIAFGDRVTSTFAGTDNQAELENVTMVITGAKGLKSTVGYSDANMVPALIDIKQVPSSMTITGTAAARKLFNQWGGEMSVAGAQTDKTTYLVTDRSVPKDVCIRMVSSLTKGGLVKSTNINAKGARLGEVTTVQSSADCDQNTNNTIAFLVQG</sequence>
<dbReference type="AlphaFoldDB" id="A0A3L0VXB3"/>
<evidence type="ECO:0000259" key="3">
    <source>
        <dbReference type="Pfam" id="PF08805"/>
    </source>
</evidence>
<organism evidence="4">
    <name type="scientific">Escherichia coli</name>
    <dbReference type="NCBI Taxonomy" id="562"/>
    <lineage>
        <taxon>Bacteria</taxon>
        <taxon>Pseudomonadati</taxon>
        <taxon>Pseudomonadota</taxon>
        <taxon>Gammaproteobacteria</taxon>
        <taxon>Enterobacterales</taxon>
        <taxon>Enterobacteriaceae</taxon>
        <taxon>Escherichia</taxon>
    </lineage>
</organism>
<dbReference type="InterPro" id="IPR045584">
    <property type="entry name" value="Pilin-like"/>
</dbReference>
<keyword evidence="2" id="KW-0812">Transmembrane</keyword>
<reference evidence="4" key="1">
    <citation type="submission" date="2018-10" db="EMBL/GenBank/DDBJ databases">
        <authorList>
            <consortium name="NARMS: The National Antimicrobial Resistance Monitoring System"/>
        </authorList>
    </citation>
    <scope>NUCLEOTIDE SEQUENCE [LARGE SCALE GENOMIC DNA]</scope>
    <source>
        <strain evidence="4">CVM N17EC0388</strain>
    </source>
</reference>
<evidence type="ECO:0000256" key="2">
    <source>
        <dbReference type="SAM" id="Phobius"/>
    </source>
</evidence>
<protein>
    <submittedName>
        <fullName evidence="4">Prepilin-type N-terminal cleavage/methylation domain-containing protein</fullName>
    </submittedName>
</protein>